<evidence type="ECO:0000313" key="10">
    <source>
        <dbReference type="EMBL" id="MEX5718403.1"/>
    </source>
</evidence>
<evidence type="ECO:0000256" key="8">
    <source>
        <dbReference type="ARBA" id="ARBA00023136"/>
    </source>
</evidence>
<keyword evidence="6" id="KW-0769">Symport</keyword>
<keyword evidence="8 9" id="KW-0472">Membrane</keyword>
<organism evidence="10 11">
    <name type="scientific">Geodermatophilus maliterrae</name>
    <dbReference type="NCBI Taxonomy" id="3162531"/>
    <lineage>
        <taxon>Bacteria</taxon>
        <taxon>Bacillati</taxon>
        <taxon>Actinomycetota</taxon>
        <taxon>Actinomycetes</taxon>
        <taxon>Geodermatophilales</taxon>
        <taxon>Geodermatophilaceae</taxon>
        <taxon>Geodermatophilus</taxon>
    </lineage>
</organism>
<dbReference type="InterPro" id="IPR004684">
    <property type="entry name" value="2keto-3dGluconate_permease"/>
</dbReference>
<feature type="transmembrane region" description="Helical" evidence="9">
    <location>
        <begin position="288"/>
        <end position="309"/>
    </location>
</feature>
<feature type="transmembrane region" description="Helical" evidence="9">
    <location>
        <begin position="137"/>
        <end position="160"/>
    </location>
</feature>
<evidence type="ECO:0000256" key="3">
    <source>
        <dbReference type="ARBA" id="ARBA00022475"/>
    </source>
</evidence>
<proteinExistence type="inferred from homology"/>
<keyword evidence="3" id="KW-1003">Cell membrane</keyword>
<keyword evidence="11" id="KW-1185">Reference proteome</keyword>
<reference evidence="10 11" key="1">
    <citation type="submission" date="2024-06" db="EMBL/GenBank/DDBJ databases">
        <title>Draft genome sequence of Geodermatophilus badlandi, a novel member of the Geodermatophilaceae isolated from badland sedimentary rocks in the Red desert, Wyoming, USA.</title>
        <authorList>
            <person name="Ben Tekaya S."/>
            <person name="Nouioui I."/>
            <person name="Flores G.M."/>
            <person name="Shaal M.N."/>
            <person name="Bredoire F."/>
            <person name="Basile F."/>
            <person name="Van Diepen L."/>
            <person name="Ward N.L."/>
        </authorList>
    </citation>
    <scope>NUCLEOTIDE SEQUENCE [LARGE SCALE GENOMIC DNA]</scope>
    <source>
        <strain evidence="10 11">WL48A</strain>
    </source>
</reference>
<comment type="caution">
    <text evidence="10">The sequence shown here is derived from an EMBL/GenBank/DDBJ whole genome shotgun (WGS) entry which is preliminary data.</text>
</comment>
<evidence type="ECO:0000256" key="5">
    <source>
        <dbReference type="ARBA" id="ARBA00022692"/>
    </source>
</evidence>
<feature type="transmembrane region" description="Helical" evidence="9">
    <location>
        <begin position="321"/>
        <end position="342"/>
    </location>
</feature>
<feature type="transmembrane region" description="Helical" evidence="9">
    <location>
        <begin position="76"/>
        <end position="99"/>
    </location>
</feature>
<keyword evidence="5 9" id="KW-0812">Transmembrane</keyword>
<keyword evidence="2" id="KW-0813">Transport</keyword>
<feature type="transmembrane region" description="Helical" evidence="9">
    <location>
        <begin position="225"/>
        <end position="245"/>
    </location>
</feature>
<evidence type="ECO:0000256" key="6">
    <source>
        <dbReference type="ARBA" id="ARBA00022847"/>
    </source>
</evidence>
<accession>A0ABV3XCW4</accession>
<evidence type="ECO:0000256" key="9">
    <source>
        <dbReference type="SAM" id="Phobius"/>
    </source>
</evidence>
<feature type="transmembrane region" description="Helical" evidence="9">
    <location>
        <begin position="111"/>
        <end position="131"/>
    </location>
</feature>
<keyword evidence="7 9" id="KW-1133">Transmembrane helix</keyword>
<name>A0ABV3XCW4_9ACTN</name>
<dbReference type="RefSeq" id="WP_369205214.1">
    <property type="nucleotide sequence ID" value="NZ_JBFNXQ010000019.1"/>
</dbReference>
<dbReference type="Proteomes" id="UP001560045">
    <property type="component" value="Unassembled WGS sequence"/>
</dbReference>
<evidence type="ECO:0000313" key="11">
    <source>
        <dbReference type="Proteomes" id="UP001560045"/>
    </source>
</evidence>
<feature type="transmembrane region" description="Helical" evidence="9">
    <location>
        <begin position="197"/>
        <end position="218"/>
    </location>
</feature>
<evidence type="ECO:0000256" key="2">
    <source>
        <dbReference type="ARBA" id="ARBA00022448"/>
    </source>
</evidence>
<evidence type="ECO:0000256" key="1">
    <source>
        <dbReference type="ARBA" id="ARBA00006430"/>
    </source>
</evidence>
<feature type="transmembrane region" description="Helical" evidence="9">
    <location>
        <begin position="45"/>
        <end position="64"/>
    </location>
</feature>
<sequence length="364" mass="37019">MAHVTLVLYRRIVRTTLSVLMEVTVSDVLRTSPSKFPMFEAMRRVPGGLMLIPLTLGVLMNTFAPDALGIGGFTTALFKDGALALIALLVLATGASITGTHNGKGAAGTTLVVLLAKTLIPITLCVVLGLTVGVDGIVGVSILGLIAIFGNSNGAMWLAFAGEYGDERDRGAYVASAFDDGPFLALVFLGASGLADIPLLALVAALVPFLIGLFIGAVDREWTKVLDAVPNVVIPFMSFAVGTGIDLRTVVTGGAAGAVLGVGVVVLTGGLTYLGYRFLLRRGRESGIGFAAGTTAGNAVAVPAAVAAADPNFAPFVASASAQAATAVLVTALLAPTVAAWVMKRAGALEPVPLPVVPPKPHHA</sequence>
<dbReference type="Pfam" id="PF03812">
    <property type="entry name" value="KdgT"/>
    <property type="match status" value="1"/>
</dbReference>
<comment type="similarity">
    <text evidence="1">Belongs to the KdgT transporter family.</text>
</comment>
<gene>
    <name evidence="10" type="ORF">ABQ292_08495</name>
</gene>
<evidence type="ECO:0000256" key="7">
    <source>
        <dbReference type="ARBA" id="ARBA00022989"/>
    </source>
</evidence>
<evidence type="ECO:0000256" key="4">
    <source>
        <dbReference type="ARBA" id="ARBA00022597"/>
    </source>
</evidence>
<keyword evidence="4" id="KW-0762">Sugar transport</keyword>
<feature type="transmembrane region" description="Helical" evidence="9">
    <location>
        <begin position="251"/>
        <end position="276"/>
    </location>
</feature>
<protein>
    <submittedName>
        <fullName evidence="10">2-keto-3-deoxygluconate permease</fullName>
    </submittedName>
</protein>
<dbReference type="EMBL" id="JBFNXQ010000019">
    <property type="protein sequence ID" value="MEX5718403.1"/>
    <property type="molecule type" value="Genomic_DNA"/>
</dbReference>
<feature type="transmembrane region" description="Helical" evidence="9">
    <location>
        <begin position="172"/>
        <end position="191"/>
    </location>
</feature>